<dbReference type="OrthoDB" id="26525at2759"/>
<dbReference type="GO" id="GO:0005509">
    <property type="term" value="F:calcium ion binding"/>
    <property type="evidence" value="ECO:0007669"/>
    <property type="project" value="InterPro"/>
</dbReference>
<comment type="caution">
    <text evidence="2">The sequence shown here is derived from an EMBL/GenBank/DDBJ whole genome shotgun (WGS) entry which is preliminary data.</text>
</comment>
<sequence>MDLQVLGDEIWLKIAYYLPLKDFINFSLINKYTFNVYKNPKEFGDTRLYQHWLNEAGIAVDYGEIAPTAENQNKLLQITDLEIESSSKAPNNFAYINSEKSFFYNSDMIAYRDRFFIVNSLDSNFKSNLNSKYLNGKVAANILFLIKEALKEVSEGNSDFTQMRYCSIFSNNGDLLELFTNMIKVILLIMNEFPWSPECFHLLGFICYFIGKDKISRNFLNLSLSICNSTISYGRSNQMDTDENEINGKNILVDQFKSSLSLNESPNSNALILQVKDEVLSILEKVELNLAATMGSESNDFQLLDEESNNLHKIALDKLRKLFDFFDEDKNQLLSLTELGNLVNFTNTDLSISNQKAFTIKYFKSLNLPSPNPALLKQVINKYEPLSQHLQSSINYSKPQNQKNFKVKQNNVSKTKQNYVFSFDSLVSFYLDQTLQDPSETRKDLKKIDFFLN</sequence>
<dbReference type="PROSITE" id="PS00018">
    <property type="entry name" value="EF_HAND_1"/>
    <property type="match status" value="1"/>
</dbReference>
<dbReference type="Proteomes" id="UP000245383">
    <property type="component" value="Unassembled WGS sequence"/>
</dbReference>
<evidence type="ECO:0000259" key="1">
    <source>
        <dbReference type="PROSITE" id="PS50222"/>
    </source>
</evidence>
<dbReference type="AlphaFoldDB" id="A0A2T9YUC6"/>
<reference evidence="2 3" key="1">
    <citation type="journal article" date="2018" name="MBio">
        <title>Comparative Genomics Reveals the Core Gene Toolbox for the Fungus-Insect Symbiosis.</title>
        <authorList>
            <person name="Wang Y."/>
            <person name="Stata M."/>
            <person name="Wang W."/>
            <person name="Stajich J.E."/>
            <person name="White M.M."/>
            <person name="Moncalvo J.M."/>
        </authorList>
    </citation>
    <scope>NUCLEOTIDE SEQUENCE [LARGE SCALE GENOMIC DNA]</scope>
    <source>
        <strain evidence="2 3">SWE-8-4</strain>
    </source>
</reference>
<evidence type="ECO:0000313" key="3">
    <source>
        <dbReference type="Proteomes" id="UP000245383"/>
    </source>
</evidence>
<gene>
    <name evidence="2" type="ORF">BB561_001496</name>
</gene>
<evidence type="ECO:0000313" key="2">
    <source>
        <dbReference type="EMBL" id="PVU95928.1"/>
    </source>
</evidence>
<dbReference type="EMBL" id="MBFR01000044">
    <property type="protein sequence ID" value="PVU95928.1"/>
    <property type="molecule type" value="Genomic_DNA"/>
</dbReference>
<dbReference type="InterPro" id="IPR002048">
    <property type="entry name" value="EF_hand_dom"/>
</dbReference>
<name>A0A2T9YUC6_9FUNG</name>
<protein>
    <recommendedName>
        <fullName evidence="1">EF-hand domain-containing protein</fullName>
    </recommendedName>
</protein>
<dbReference type="CDD" id="cd09917">
    <property type="entry name" value="F-box_SF"/>
    <property type="match status" value="1"/>
</dbReference>
<feature type="domain" description="EF-hand" evidence="1">
    <location>
        <begin position="314"/>
        <end position="349"/>
    </location>
</feature>
<keyword evidence="3" id="KW-1185">Reference proteome</keyword>
<dbReference type="InterPro" id="IPR018247">
    <property type="entry name" value="EF_Hand_1_Ca_BS"/>
</dbReference>
<dbReference type="PROSITE" id="PS50222">
    <property type="entry name" value="EF_HAND_2"/>
    <property type="match status" value="1"/>
</dbReference>
<proteinExistence type="predicted"/>
<accession>A0A2T9YUC6</accession>
<organism evidence="2 3">
    <name type="scientific">Smittium simulii</name>
    <dbReference type="NCBI Taxonomy" id="133385"/>
    <lineage>
        <taxon>Eukaryota</taxon>
        <taxon>Fungi</taxon>
        <taxon>Fungi incertae sedis</taxon>
        <taxon>Zoopagomycota</taxon>
        <taxon>Kickxellomycotina</taxon>
        <taxon>Harpellomycetes</taxon>
        <taxon>Harpellales</taxon>
        <taxon>Legeriomycetaceae</taxon>
        <taxon>Smittium</taxon>
    </lineage>
</organism>